<sequence>MPIISPPCLCSNFNRRQFLATSIAGLAASGFGLGDAYAAGLKLRGQAKVDGVPATQGTIVTANSTVEVPAGSEVAFAVKDDAFILRGEEGSGAKVTFESPTGAVQSANVPIGALLSVFSKGSGRTVVGSTATIGIRGTGFYMVSKRRSTYVCYCYGSFEFKANSVPQVRSETVSSYHDKAETISVGAKGPELRVVAKLMNHSDAELIAAEHSVGRKAPFER</sequence>
<reference evidence="1 2" key="1">
    <citation type="submission" date="2024-06" db="EMBL/GenBank/DDBJ databases">
        <title>Genomic Encyclopedia of Type Strains, Phase IV (KMG-IV): sequencing the most valuable type-strain genomes for metagenomic binning, comparative biology and taxonomic classification.</title>
        <authorList>
            <person name="Goeker M."/>
        </authorList>
    </citation>
    <scope>NUCLEOTIDE SEQUENCE [LARGE SCALE GENOMIC DNA]</scope>
    <source>
        <strain evidence="1 2">DSM 29780</strain>
    </source>
</reference>
<dbReference type="PROSITE" id="PS51318">
    <property type="entry name" value="TAT"/>
    <property type="match status" value="1"/>
</dbReference>
<organism evidence="1 2">
    <name type="scientific">Rhizobium aquaticum</name>
    <dbReference type="NCBI Taxonomy" id="1549636"/>
    <lineage>
        <taxon>Bacteria</taxon>
        <taxon>Pseudomonadati</taxon>
        <taxon>Pseudomonadota</taxon>
        <taxon>Alphaproteobacteria</taxon>
        <taxon>Hyphomicrobiales</taxon>
        <taxon>Rhizobiaceae</taxon>
        <taxon>Rhizobium/Agrobacterium group</taxon>
        <taxon>Rhizobium</taxon>
    </lineage>
</organism>
<accession>A0ABV2J670</accession>
<comment type="caution">
    <text evidence="1">The sequence shown here is derived from an EMBL/GenBank/DDBJ whole genome shotgun (WGS) entry which is preliminary data.</text>
</comment>
<evidence type="ECO:0008006" key="3">
    <source>
        <dbReference type="Google" id="ProtNLM"/>
    </source>
</evidence>
<proteinExistence type="predicted"/>
<dbReference type="RefSeq" id="WP_354558711.1">
    <property type="nucleotide sequence ID" value="NZ_JBEPMB010000015.1"/>
</dbReference>
<evidence type="ECO:0000313" key="1">
    <source>
        <dbReference type="EMBL" id="MET3616255.1"/>
    </source>
</evidence>
<protein>
    <recommendedName>
        <fullName evidence="3">FecR protein domain-containing protein</fullName>
    </recommendedName>
</protein>
<gene>
    <name evidence="1" type="ORF">ABID16_004604</name>
</gene>
<name>A0ABV2J670_9HYPH</name>
<dbReference type="InterPro" id="IPR006311">
    <property type="entry name" value="TAT_signal"/>
</dbReference>
<evidence type="ECO:0000313" key="2">
    <source>
        <dbReference type="Proteomes" id="UP001549047"/>
    </source>
</evidence>
<dbReference type="Proteomes" id="UP001549047">
    <property type="component" value="Unassembled WGS sequence"/>
</dbReference>
<keyword evidence="2" id="KW-1185">Reference proteome</keyword>
<dbReference type="EMBL" id="JBEPMB010000015">
    <property type="protein sequence ID" value="MET3616255.1"/>
    <property type="molecule type" value="Genomic_DNA"/>
</dbReference>